<protein>
    <submittedName>
        <fullName evidence="4">Uncharacterized protein</fullName>
    </submittedName>
</protein>
<reference evidence="4" key="3">
    <citation type="submission" date="2025-09" db="UniProtKB">
        <authorList>
            <consortium name="Ensembl"/>
        </authorList>
    </citation>
    <scope>IDENTIFICATION</scope>
</reference>
<dbReference type="AlphaFoldDB" id="A0AAY5KQJ1"/>
<keyword evidence="2" id="KW-0472">Membrane</keyword>
<feature type="chain" id="PRO_5044255467" evidence="3">
    <location>
        <begin position="19"/>
        <end position="131"/>
    </location>
</feature>
<keyword evidence="3" id="KW-0732">Signal</keyword>
<dbReference type="Ensembl" id="ENSELUT00000093836.1">
    <property type="protein sequence ID" value="ENSELUP00000091134.1"/>
    <property type="gene ID" value="ENSELUG00000036932.1"/>
</dbReference>
<dbReference type="Proteomes" id="UP000265140">
    <property type="component" value="Chromosome 22"/>
</dbReference>
<keyword evidence="5" id="KW-1185">Reference proteome</keyword>
<evidence type="ECO:0000256" key="1">
    <source>
        <dbReference type="SAM" id="MobiDB-lite"/>
    </source>
</evidence>
<gene>
    <name evidence="4" type="primary">RNF122</name>
</gene>
<name>A0AAY5KQJ1_ESOLU</name>
<feature type="compositionally biased region" description="Pro residues" evidence="1">
    <location>
        <begin position="101"/>
        <end position="112"/>
    </location>
</feature>
<keyword evidence="2" id="KW-1133">Transmembrane helix</keyword>
<feature type="signal peptide" evidence="3">
    <location>
        <begin position="1"/>
        <end position="18"/>
    </location>
</feature>
<feature type="transmembrane region" description="Helical" evidence="2">
    <location>
        <begin position="56"/>
        <end position="79"/>
    </location>
</feature>
<organism evidence="4 5">
    <name type="scientific">Esox lucius</name>
    <name type="common">Northern pike</name>
    <dbReference type="NCBI Taxonomy" id="8010"/>
    <lineage>
        <taxon>Eukaryota</taxon>
        <taxon>Metazoa</taxon>
        <taxon>Chordata</taxon>
        <taxon>Craniata</taxon>
        <taxon>Vertebrata</taxon>
        <taxon>Euteleostomi</taxon>
        <taxon>Actinopterygii</taxon>
        <taxon>Neopterygii</taxon>
        <taxon>Teleostei</taxon>
        <taxon>Protacanthopterygii</taxon>
        <taxon>Esociformes</taxon>
        <taxon>Esocidae</taxon>
        <taxon>Esox</taxon>
    </lineage>
</organism>
<evidence type="ECO:0000313" key="5">
    <source>
        <dbReference type="Proteomes" id="UP000265140"/>
    </source>
</evidence>
<feature type="region of interest" description="Disordered" evidence="1">
    <location>
        <begin position="100"/>
        <end position="131"/>
    </location>
</feature>
<reference evidence="4 5" key="1">
    <citation type="submission" date="2020-02" db="EMBL/GenBank/DDBJ databases">
        <title>Esox lucius (northern pike) genome, fEsoLuc1, primary haplotype.</title>
        <authorList>
            <person name="Myers G."/>
            <person name="Karagic N."/>
            <person name="Meyer A."/>
            <person name="Pippel M."/>
            <person name="Reichard M."/>
            <person name="Winkler S."/>
            <person name="Tracey A."/>
            <person name="Sims Y."/>
            <person name="Howe K."/>
            <person name="Rhie A."/>
            <person name="Formenti G."/>
            <person name="Durbin R."/>
            <person name="Fedrigo O."/>
            <person name="Jarvis E.D."/>
        </authorList>
    </citation>
    <scope>NUCLEOTIDE SEQUENCE [LARGE SCALE GENOMIC DNA]</scope>
</reference>
<feature type="transmembrane region" description="Helical" evidence="2">
    <location>
        <begin position="28"/>
        <end position="49"/>
    </location>
</feature>
<proteinExistence type="predicted"/>
<evidence type="ECO:0000256" key="3">
    <source>
        <dbReference type="SAM" id="SignalP"/>
    </source>
</evidence>
<sequence length="131" mass="13264">MGVCCPLVGVCCPLVGVCCPLVGVCCPLMGVCCLLVGVCCPLMGVCCPLVGVCCPLVGVCCPLVGVCCLLPFILIHSFIHLLPLIRGLVAGAEVSAEMPRLPSPQTLPPPLPGGHRGVPRPAGRHSPSSVS</sequence>
<evidence type="ECO:0000256" key="2">
    <source>
        <dbReference type="SAM" id="Phobius"/>
    </source>
</evidence>
<dbReference type="GeneTree" id="ENSGT01130000279745"/>
<keyword evidence="2" id="KW-0812">Transmembrane</keyword>
<accession>A0AAY5KQJ1</accession>
<reference evidence="4" key="2">
    <citation type="submission" date="2025-08" db="UniProtKB">
        <authorList>
            <consortium name="Ensembl"/>
        </authorList>
    </citation>
    <scope>IDENTIFICATION</scope>
</reference>
<evidence type="ECO:0000313" key="4">
    <source>
        <dbReference type="Ensembl" id="ENSELUP00000091134.1"/>
    </source>
</evidence>